<feature type="transmembrane region" description="Helical" evidence="2">
    <location>
        <begin position="567"/>
        <end position="592"/>
    </location>
</feature>
<comment type="caution">
    <text evidence="3">The sequence shown here is derived from an EMBL/GenBank/DDBJ whole genome shotgun (WGS) entry which is preliminary data.</text>
</comment>
<reference evidence="3 4" key="1">
    <citation type="submission" date="2020-04" db="EMBL/GenBank/DDBJ databases">
        <title>Perkinsus olseni comparative genomics.</title>
        <authorList>
            <person name="Bogema D.R."/>
        </authorList>
    </citation>
    <scope>NUCLEOTIDE SEQUENCE [LARGE SCALE GENOMIC DNA]</scope>
    <source>
        <strain evidence="3">00978-12</strain>
    </source>
</reference>
<accession>A0A7J6PF19</accession>
<feature type="transmembrane region" description="Helical" evidence="2">
    <location>
        <begin position="47"/>
        <end position="69"/>
    </location>
</feature>
<name>A0A7J6PF19_PEROL</name>
<feature type="region of interest" description="Disordered" evidence="1">
    <location>
        <begin position="1"/>
        <end position="21"/>
    </location>
</feature>
<evidence type="ECO:0000313" key="4">
    <source>
        <dbReference type="Proteomes" id="UP000541610"/>
    </source>
</evidence>
<dbReference type="Proteomes" id="UP000541610">
    <property type="component" value="Unassembled WGS sequence"/>
</dbReference>
<evidence type="ECO:0000313" key="3">
    <source>
        <dbReference type="EMBL" id="KAF4694709.1"/>
    </source>
</evidence>
<keyword evidence="2" id="KW-1133">Transmembrane helix</keyword>
<dbReference type="AlphaFoldDB" id="A0A7J6PF19"/>
<feature type="transmembrane region" description="Helical" evidence="2">
    <location>
        <begin position="290"/>
        <end position="311"/>
    </location>
</feature>
<feature type="compositionally biased region" description="Low complexity" evidence="1">
    <location>
        <begin position="1"/>
        <end position="15"/>
    </location>
</feature>
<feature type="transmembrane region" description="Helical" evidence="2">
    <location>
        <begin position="317"/>
        <end position="335"/>
    </location>
</feature>
<feature type="transmembrane region" description="Helical" evidence="2">
    <location>
        <begin position="624"/>
        <end position="644"/>
    </location>
</feature>
<keyword evidence="2" id="KW-0812">Transmembrane</keyword>
<gene>
    <name evidence="3" type="ORF">FOZ60_007222</name>
</gene>
<feature type="transmembrane region" description="Helical" evidence="2">
    <location>
        <begin position="75"/>
        <end position="95"/>
    </location>
</feature>
<evidence type="ECO:0000256" key="1">
    <source>
        <dbReference type="SAM" id="MobiDB-lite"/>
    </source>
</evidence>
<sequence>MQTANNINSSPQINPSSPPTVQGVAYKPKRVLGLHLADDRLAFRVRLTFYLSLLPIIFCIAFAIVVWFVSVPVYIWYYALLVITVVSPTTLYYSYANNSHSFMGLFAFLNGALAVCQVLSVWQVLAYVNNCETFVDECKVSGLRVVPAVTDPTYACSFYSVMDYSTFQHWADSQTTTFVMYLSFFVPVVVFHLMLLALSLMWYSKLRKGLRISTTGPAGGVAATVITSGYVARGTEADDADKVAVGVPVSRWLPIGQSSLAVSSIEWWGSLEGFGLPIAKPELAPIIRTIFLLALAPILLVAVFAAVTLTLGTPVFFWYYVVFVTTILAPAALYYGVQYNKSGALELYALCNVALAVLQAVGIWQIVRFLDRNELFLQQCAVKNGLIVPAVANPDFDCQSYHSYEYWKSSNTVANADRTLVIYSVLMGLAIIIHLALMALSIFLYKKLAGSRTLVIAPTFSEGQMRPVDAAVAEGTEASDSAKVTTGVPVKRSESSLCEVDVEAGEVALPSASPDGASADSILSLFQTPMFVGAPEESHNTKSTSQLVEVVGIDMVERSYARRVGGFIFLTYLPPFINLTFMVVAVVLSIPLTNLSDFLTLVSPFLPLLAYYGFVLISPKMMLTYGALVWIMIGLRALALAQMFHYVSLVQRLVLSCTVDGVGKVIDAVSHPEYDCGKISSSVWEVIADHAHNSGNIYAIYLTCFFMELAVYLVLGVLAVRFSMLMGRGKVVKRSAEVDVSGVSYDRQLVRMDTCATQCSEADLVQVGIPVAEIRRGGSIVAVVLFAICEISLLVMRPAPGLRGHAFIQLRRFSRTSNVTAKIQKRREEFVKEKFPYFRGAVTEEMPRRGRK</sequence>
<organism evidence="3 4">
    <name type="scientific">Perkinsus olseni</name>
    <name type="common">Perkinsus atlanticus</name>
    <dbReference type="NCBI Taxonomy" id="32597"/>
    <lineage>
        <taxon>Eukaryota</taxon>
        <taxon>Sar</taxon>
        <taxon>Alveolata</taxon>
        <taxon>Perkinsozoa</taxon>
        <taxon>Perkinsea</taxon>
        <taxon>Perkinsida</taxon>
        <taxon>Perkinsidae</taxon>
        <taxon>Perkinsus</taxon>
    </lineage>
</organism>
<feature type="transmembrane region" description="Helical" evidence="2">
    <location>
        <begin position="178"/>
        <end position="203"/>
    </location>
</feature>
<keyword evidence="2" id="KW-0472">Membrane</keyword>
<feature type="transmembrane region" description="Helical" evidence="2">
    <location>
        <begin position="598"/>
        <end position="617"/>
    </location>
</feature>
<proteinExistence type="predicted"/>
<evidence type="ECO:0000256" key="2">
    <source>
        <dbReference type="SAM" id="Phobius"/>
    </source>
</evidence>
<dbReference type="EMBL" id="JABANP010000029">
    <property type="protein sequence ID" value="KAF4694709.1"/>
    <property type="molecule type" value="Genomic_DNA"/>
</dbReference>
<protein>
    <submittedName>
        <fullName evidence="3">Uncharacterized protein</fullName>
    </submittedName>
</protein>
<feature type="transmembrane region" description="Helical" evidence="2">
    <location>
        <begin position="698"/>
        <end position="720"/>
    </location>
</feature>
<feature type="transmembrane region" description="Helical" evidence="2">
    <location>
        <begin position="102"/>
        <end position="125"/>
    </location>
</feature>
<feature type="transmembrane region" description="Helical" evidence="2">
    <location>
        <begin position="420"/>
        <end position="445"/>
    </location>
</feature>
<feature type="transmembrane region" description="Helical" evidence="2">
    <location>
        <begin position="347"/>
        <end position="367"/>
    </location>
</feature>
<dbReference type="OrthoDB" id="469755at2759"/>